<dbReference type="AlphaFoldDB" id="A0A351U3P2"/>
<comment type="subcellular location">
    <subcellularLocation>
        <location evidence="4 14">Cytoplasm</location>
    </subcellularLocation>
</comment>
<evidence type="ECO:0000256" key="6">
    <source>
        <dbReference type="ARBA" id="ARBA00012180"/>
    </source>
</evidence>
<dbReference type="InterPro" id="IPR022898">
    <property type="entry name" value="RNase_HII"/>
</dbReference>
<evidence type="ECO:0000256" key="7">
    <source>
        <dbReference type="ARBA" id="ARBA00019179"/>
    </source>
</evidence>
<evidence type="ECO:0000256" key="4">
    <source>
        <dbReference type="ARBA" id="ARBA00004496"/>
    </source>
</evidence>
<keyword evidence="9 14" id="KW-0540">Nuclease</keyword>
<dbReference type="GO" id="GO:0005737">
    <property type="term" value="C:cytoplasm"/>
    <property type="evidence" value="ECO:0007669"/>
    <property type="project" value="UniProtKB-SubCell"/>
</dbReference>
<organism evidence="17 18">
    <name type="scientific">Syntrophorhabdus aromaticivorans</name>
    <dbReference type="NCBI Taxonomy" id="328301"/>
    <lineage>
        <taxon>Bacteria</taxon>
        <taxon>Pseudomonadati</taxon>
        <taxon>Thermodesulfobacteriota</taxon>
        <taxon>Syntrophorhabdia</taxon>
        <taxon>Syntrophorhabdales</taxon>
        <taxon>Syntrophorhabdaceae</taxon>
        <taxon>Syntrophorhabdus</taxon>
    </lineage>
</organism>
<dbReference type="GO" id="GO:0032299">
    <property type="term" value="C:ribonuclease H2 complex"/>
    <property type="evidence" value="ECO:0007669"/>
    <property type="project" value="TreeGrafter"/>
</dbReference>
<evidence type="ECO:0000256" key="1">
    <source>
        <dbReference type="ARBA" id="ARBA00000077"/>
    </source>
</evidence>
<dbReference type="STRING" id="909663.GCA_000512235_01342"/>
<proteinExistence type="inferred from homology"/>
<dbReference type="NCBIfam" id="NF000595">
    <property type="entry name" value="PRK00015.1-3"/>
    <property type="match status" value="1"/>
</dbReference>
<dbReference type="PANTHER" id="PTHR10954:SF18">
    <property type="entry name" value="RIBONUCLEASE HII"/>
    <property type="match status" value="1"/>
</dbReference>
<dbReference type="GO" id="GO:0003723">
    <property type="term" value="F:RNA binding"/>
    <property type="evidence" value="ECO:0007669"/>
    <property type="project" value="UniProtKB-UniRule"/>
</dbReference>
<evidence type="ECO:0000256" key="5">
    <source>
        <dbReference type="ARBA" id="ARBA00007383"/>
    </source>
</evidence>
<evidence type="ECO:0000256" key="13">
    <source>
        <dbReference type="ARBA" id="ARBA00023211"/>
    </source>
</evidence>
<dbReference type="InterPro" id="IPR036397">
    <property type="entry name" value="RNaseH_sf"/>
</dbReference>
<evidence type="ECO:0000313" key="18">
    <source>
        <dbReference type="Proteomes" id="UP000777265"/>
    </source>
</evidence>
<reference evidence="17" key="2">
    <citation type="submission" date="2020-01" db="EMBL/GenBank/DDBJ databases">
        <authorList>
            <person name="Campanaro S."/>
        </authorList>
    </citation>
    <scope>NUCLEOTIDE SEQUENCE</scope>
    <source>
        <strain evidence="17">AS06rmzACSIP_7</strain>
    </source>
</reference>
<dbReference type="SUPFAM" id="SSF53098">
    <property type="entry name" value="Ribonuclease H-like"/>
    <property type="match status" value="1"/>
</dbReference>
<evidence type="ECO:0000256" key="8">
    <source>
        <dbReference type="ARBA" id="ARBA00022490"/>
    </source>
</evidence>
<feature type="binding site" evidence="14 15">
    <location>
        <position position="106"/>
    </location>
    <ligand>
        <name>a divalent metal cation</name>
        <dbReference type="ChEBI" id="CHEBI:60240"/>
    </ligand>
</feature>
<evidence type="ECO:0000256" key="2">
    <source>
        <dbReference type="ARBA" id="ARBA00001946"/>
    </source>
</evidence>
<accession>A0A351U3P2</accession>
<evidence type="ECO:0000256" key="11">
    <source>
        <dbReference type="ARBA" id="ARBA00022759"/>
    </source>
</evidence>
<comment type="cofactor">
    <cofactor evidence="14 15">
        <name>Mn(2+)</name>
        <dbReference type="ChEBI" id="CHEBI:29035"/>
    </cofactor>
    <cofactor evidence="14 15">
        <name>Mg(2+)</name>
        <dbReference type="ChEBI" id="CHEBI:18420"/>
    </cofactor>
    <text evidence="14 15">Manganese or magnesium. Binds 1 divalent metal ion per monomer in the absence of substrate. May bind a second metal ion after substrate binding.</text>
</comment>
<comment type="similarity">
    <text evidence="5 14 16">Belongs to the RNase HII family.</text>
</comment>
<dbReference type="HAMAP" id="MF_00052_B">
    <property type="entry name" value="RNase_HII_B"/>
    <property type="match status" value="1"/>
</dbReference>
<keyword evidence="8 14" id="KW-0963">Cytoplasm</keyword>
<protein>
    <recommendedName>
        <fullName evidence="7 14">Ribonuclease HII</fullName>
        <shortName evidence="14">RNase HII</shortName>
        <ecNumber evidence="6 14">3.1.26.4</ecNumber>
    </recommendedName>
</protein>
<feature type="binding site" evidence="14 15">
    <location>
        <position position="14"/>
    </location>
    <ligand>
        <name>a divalent metal cation</name>
        <dbReference type="ChEBI" id="CHEBI:60240"/>
    </ligand>
</feature>
<dbReference type="InterPro" id="IPR001352">
    <property type="entry name" value="RNase_HII/HIII"/>
</dbReference>
<dbReference type="EMBL" id="JAAYEE010000018">
    <property type="protein sequence ID" value="NLW34058.1"/>
    <property type="molecule type" value="Genomic_DNA"/>
</dbReference>
<dbReference type="GO" id="GO:0030145">
    <property type="term" value="F:manganese ion binding"/>
    <property type="evidence" value="ECO:0007669"/>
    <property type="project" value="UniProtKB-UniRule"/>
</dbReference>
<comment type="catalytic activity">
    <reaction evidence="1 14 15 16">
        <text>Endonucleolytic cleavage to 5'-phosphomonoester.</text>
        <dbReference type="EC" id="3.1.26.4"/>
    </reaction>
</comment>
<comment type="function">
    <text evidence="3 14 16">Endonuclease that specifically degrades the RNA of RNA-DNA hybrids.</text>
</comment>
<reference evidence="17" key="1">
    <citation type="journal article" date="2020" name="Biotechnol. Biofuels">
        <title>New insights from the biogas microbiome by comprehensive genome-resolved metagenomics of nearly 1600 species originating from multiple anaerobic digesters.</title>
        <authorList>
            <person name="Campanaro S."/>
            <person name="Treu L."/>
            <person name="Rodriguez-R L.M."/>
            <person name="Kovalovszki A."/>
            <person name="Ziels R.M."/>
            <person name="Maus I."/>
            <person name="Zhu X."/>
            <person name="Kougias P.G."/>
            <person name="Basile A."/>
            <person name="Luo G."/>
            <person name="Schluter A."/>
            <person name="Konstantinidis K.T."/>
            <person name="Angelidaki I."/>
        </authorList>
    </citation>
    <scope>NUCLEOTIDE SEQUENCE</scope>
    <source>
        <strain evidence="17">AS06rmzACSIP_7</strain>
    </source>
</reference>
<keyword evidence="13 14" id="KW-0464">Manganese</keyword>
<evidence type="ECO:0000313" key="17">
    <source>
        <dbReference type="EMBL" id="NLW34058.1"/>
    </source>
</evidence>
<keyword evidence="10 14" id="KW-0479">Metal-binding</keyword>
<feature type="binding site" evidence="14 15">
    <location>
        <position position="13"/>
    </location>
    <ligand>
        <name>a divalent metal cation</name>
        <dbReference type="ChEBI" id="CHEBI:60240"/>
    </ligand>
</feature>
<evidence type="ECO:0000256" key="10">
    <source>
        <dbReference type="ARBA" id="ARBA00022723"/>
    </source>
</evidence>
<gene>
    <name evidence="14" type="primary">rnhB</name>
    <name evidence="17" type="ORF">GXY80_01050</name>
</gene>
<sequence length="194" mass="21488">MVCPLAGLIGGIDEAGRGPLAGPVVSSCVVWNGFPACTKKVNDSKLLTPKQRSDLFPWITQNAYRVGIGIATHEEIDDLNILKASLLSMERAVRDTGVRPTLLLIDGNRGLTAFPEGKPIVKGDRKCFYIACASIVAKVVRDRIMETYDETYPCYNFKKNKGYPTLDHRRAIQQYGPSLIHRKTFKGVKEHLAL</sequence>
<dbReference type="GO" id="GO:0004523">
    <property type="term" value="F:RNA-DNA hybrid ribonuclease activity"/>
    <property type="evidence" value="ECO:0007669"/>
    <property type="project" value="UniProtKB-UniRule"/>
</dbReference>
<dbReference type="PANTHER" id="PTHR10954">
    <property type="entry name" value="RIBONUCLEASE H2 SUBUNIT A"/>
    <property type="match status" value="1"/>
</dbReference>
<evidence type="ECO:0000256" key="12">
    <source>
        <dbReference type="ARBA" id="ARBA00022801"/>
    </source>
</evidence>
<dbReference type="GO" id="GO:0043137">
    <property type="term" value="P:DNA replication, removal of RNA primer"/>
    <property type="evidence" value="ECO:0007669"/>
    <property type="project" value="TreeGrafter"/>
</dbReference>
<dbReference type="Pfam" id="PF01351">
    <property type="entry name" value="RNase_HII"/>
    <property type="match status" value="1"/>
</dbReference>
<evidence type="ECO:0000256" key="16">
    <source>
        <dbReference type="RuleBase" id="RU003515"/>
    </source>
</evidence>
<evidence type="ECO:0000256" key="3">
    <source>
        <dbReference type="ARBA" id="ARBA00004065"/>
    </source>
</evidence>
<dbReference type="EC" id="3.1.26.4" evidence="6 14"/>
<dbReference type="Proteomes" id="UP000777265">
    <property type="component" value="Unassembled WGS sequence"/>
</dbReference>
<evidence type="ECO:0000256" key="9">
    <source>
        <dbReference type="ARBA" id="ARBA00022722"/>
    </source>
</evidence>
<keyword evidence="11 14" id="KW-0255">Endonuclease</keyword>
<dbReference type="InterPro" id="IPR012337">
    <property type="entry name" value="RNaseH-like_sf"/>
</dbReference>
<dbReference type="InterPro" id="IPR024567">
    <property type="entry name" value="RNase_HII/HIII_dom"/>
</dbReference>
<evidence type="ECO:0000256" key="14">
    <source>
        <dbReference type="HAMAP-Rule" id="MF_00052"/>
    </source>
</evidence>
<dbReference type="PROSITE" id="PS51975">
    <property type="entry name" value="RNASE_H_2"/>
    <property type="match status" value="1"/>
</dbReference>
<dbReference type="GO" id="GO:0006298">
    <property type="term" value="P:mismatch repair"/>
    <property type="evidence" value="ECO:0007669"/>
    <property type="project" value="TreeGrafter"/>
</dbReference>
<evidence type="ECO:0000256" key="15">
    <source>
        <dbReference type="PROSITE-ProRule" id="PRU01319"/>
    </source>
</evidence>
<dbReference type="Gene3D" id="3.30.420.10">
    <property type="entry name" value="Ribonuclease H-like superfamily/Ribonuclease H"/>
    <property type="match status" value="1"/>
</dbReference>
<name>A0A351U3P2_9BACT</name>
<comment type="cofactor">
    <cofactor evidence="2">
        <name>Mg(2+)</name>
        <dbReference type="ChEBI" id="CHEBI:18420"/>
    </cofactor>
</comment>
<keyword evidence="12 14" id="KW-0378">Hydrolase</keyword>
<comment type="caution">
    <text evidence="17">The sequence shown here is derived from an EMBL/GenBank/DDBJ whole genome shotgun (WGS) entry which is preliminary data.</text>
</comment>
<dbReference type="CDD" id="cd07182">
    <property type="entry name" value="RNase_HII_bacteria_HII_like"/>
    <property type="match status" value="1"/>
</dbReference>